<evidence type="ECO:0000256" key="10">
    <source>
        <dbReference type="ARBA" id="ARBA00035686"/>
    </source>
</evidence>
<keyword evidence="2" id="KW-0813">Transport</keyword>
<evidence type="ECO:0000256" key="2">
    <source>
        <dbReference type="ARBA" id="ARBA00022448"/>
    </source>
</evidence>
<accession>A0ABR9LCN4</accession>
<dbReference type="EMBL" id="JADBEJ010000005">
    <property type="protein sequence ID" value="MBE1578429.1"/>
    <property type="molecule type" value="Genomic_DNA"/>
</dbReference>
<dbReference type="CDD" id="cd06579">
    <property type="entry name" value="TM_PBP1_transp_AraH_like"/>
    <property type="match status" value="1"/>
</dbReference>
<evidence type="ECO:0000313" key="12">
    <source>
        <dbReference type="EMBL" id="MBE1578429.1"/>
    </source>
</evidence>
<comment type="caution">
    <text evidence="12">The sequence shown here is derived from an EMBL/GenBank/DDBJ whole genome shotgun (WGS) entry which is preliminary data.</text>
</comment>
<feature type="transmembrane region" description="Helical" evidence="11">
    <location>
        <begin position="189"/>
        <end position="208"/>
    </location>
</feature>
<dbReference type="PANTHER" id="PTHR32196:SF32">
    <property type="entry name" value="XYLOSE TRANSPORT SYSTEM PERMEASE PROTEIN XYLH"/>
    <property type="match status" value="1"/>
</dbReference>
<dbReference type="Pfam" id="PF02653">
    <property type="entry name" value="BPD_transp_2"/>
    <property type="match status" value="1"/>
</dbReference>
<feature type="transmembrane region" description="Helical" evidence="11">
    <location>
        <begin position="458"/>
        <end position="476"/>
    </location>
</feature>
<evidence type="ECO:0000256" key="9">
    <source>
        <dbReference type="ARBA" id="ARBA00035611"/>
    </source>
</evidence>
<feature type="transmembrane region" description="Helical" evidence="11">
    <location>
        <begin position="433"/>
        <end position="452"/>
    </location>
</feature>
<feature type="transmembrane region" description="Helical" evidence="11">
    <location>
        <begin position="327"/>
        <end position="346"/>
    </location>
</feature>
<keyword evidence="8 11" id="KW-0472">Membrane</keyword>
<gene>
    <name evidence="12" type="ORF">H4W30_005489</name>
</gene>
<feature type="transmembrane region" description="Helical" evidence="11">
    <location>
        <begin position="375"/>
        <end position="394"/>
    </location>
</feature>
<keyword evidence="5" id="KW-0762">Sugar transport</keyword>
<dbReference type="PANTHER" id="PTHR32196">
    <property type="entry name" value="ABC TRANSPORTER PERMEASE PROTEIN YPHD-RELATED-RELATED"/>
    <property type="match status" value="1"/>
</dbReference>
<comment type="function">
    <text evidence="9">Part of the binding-protein-dependent transport system for D-xylose. Probably responsible for the translocation of the substrate across the membrane.</text>
</comment>
<feature type="transmembrane region" description="Helical" evidence="11">
    <location>
        <begin position="136"/>
        <end position="156"/>
    </location>
</feature>
<name>A0ABR9LCN4_9PSEU</name>
<feature type="transmembrane region" description="Helical" evidence="11">
    <location>
        <begin position="55"/>
        <end position="75"/>
    </location>
</feature>
<feature type="transmembrane region" description="Helical" evidence="11">
    <location>
        <begin position="163"/>
        <end position="183"/>
    </location>
</feature>
<dbReference type="RefSeq" id="WP_192745402.1">
    <property type="nucleotide sequence ID" value="NZ_JADBEJ010000005.1"/>
</dbReference>
<keyword evidence="13" id="KW-1185">Reference proteome</keyword>
<keyword evidence="7 11" id="KW-1133">Transmembrane helix</keyword>
<feature type="transmembrane region" description="Helical" evidence="11">
    <location>
        <begin position="295"/>
        <end position="315"/>
    </location>
</feature>
<keyword evidence="3" id="KW-1003">Cell membrane</keyword>
<sequence length="486" mass="49310">MTETPAKPASPEGGKSAAAALNPSAAITDFGIDTTSMSTREAVGDYFSRLKAGQLGSLPALLGLLVLVIVFASLSDTFLTMNNIANLMAQGAGKAIIAMGIVFVLLLGEIDLSAGTASGVTAAVLAMHYVRNGNLLGGMGNGVFIAFLVVLAIAALLGVVLRIWAGVGFAVLAIALVLSGTAANPWIEMLLAISVGGAIGVLTGFLVSKIGMPSFVVTLALFLAWQGVILQFIGEGGTLGISTSDVLFKVANGNLSTVGSWVLFVIAAGGFAAVTLGQHFSRLKRGLVTQPTPMVLFKVGAIAVVAAIATYLLTLNRAPNPNIVISGVPYVVPIVLGLLVLGTYVLNRTQYGRHIYAVGGNREAARRAGINVEKIRASVFVICSAVAAVGAIVYSSKVGSVDPQAGGLNTLLFAVGAAVIGGTSLFGGKGRVVDAVIGGLVLAVVENALGLLKQSAAVVNIVTGLVLLLAATVDALSRRRAAASPR</sequence>
<evidence type="ECO:0000313" key="13">
    <source>
        <dbReference type="Proteomes" id="UP000656548"/>
    </source>
</evidence>
<dbReference type="InterPro" id="IPR001851">
    <property type="entry name" value="ABC_transp_permease"/>
</dbReference>
<evidence type="ECO:0000256" key="4">
    <source>
        <dbReference type="ARBA" id="ARBA00022519"/>
    </source>
</evidence>
<keyword evidence="4" id="KW-0997">Cell inner membrane</keyword>
<keyword evidence="6 11" id="KW-0812">Transmembrane</keyword>
<feature type="transmembrane region" description="Helical" evidence="11">
    <location>
        <begin position="254"/>
        <end position="274"/>
    </location>
</feature>
<comment type="subcellular location">
    <subcellularLocation>
        <location evidence="1">Cell membrane</location>
        <topology evidence="1">Multi-pass membrane protein</topology>
    </subcellularLocation>
</comment>
<dbReference type="Proteomes" id="UP000656548">
    <property type="component" value="Unassembled WGS sequence"/>
</dbReference>
<evidence type="ECO:0000256" key="6">
    <source>
        <dbReference type="ARBA" id="ARBA00022692"/>
    </source>
</evidence>
<evidence type="ECO:0000256" key="3">
    <source>
        <dbReference type="ARBA" id="ARBA00022475"/>
    </source>
</evidence>
<evidence type="ECO:0000256" key="11">
    <source>
        <dbReference type="SAM" id="Phobius"/>
    </source>
</evidence>
<evidence type="ECO:0000256" key="7">
    <source>
        <dbReference type="ARBA" id="ARBA00022989"/>
    </source>
</evidence>
<feature type="transmembrane region" description="Helical" evidence="11">
    <location>
        <begin position="215"/>
        <end position="234"/>
    </location>
</feature>
<feature type="transmembrane region" description="Helical" evidence="11">
    <location>
        <begin position="87"/>
        <end position="107"/>
    </location>
</feature>
<feature type="transmembrane region" description="Helical" evidence="11">
    <location>
        <begin position="406"/>
        <end position="426"/>
    </location>
</feature>
<evidence type="ECO:0000256" key="8">
    <source>
        <dbReference type="ARBA" id="ARBA00023136"/>
    </source>
</evidence>
<proteinExistence type="predicted"/>
<organism evidence="12 13">
    <name type="scientific">Amycolatopsis roodepoortensis</name>
    <dbReference type="NCBI Taxonomy" id="700274"/>
    <lineage>
        <taxon>Bacteria</taxon>
        <taxon>Bacillati</taxon>
        <taxon>Actinomycetota</taxon>
        <taxon>Actinomycetes</taxon>
        <taxon>Pseudonocardiales</taxon>
        <taxon>Pseudonocardiaceae</taxon>
        <taxon>Amycolatopsis</taxon>
    </lineage>
</organism>
<protein>
    <recommendedName>
        <fullName evidence="10">Xylose transport system permease protein XylH</fullName>
    </recommendedName>
</protein>
<evidence type="ECO:0000256" key="5">
    <source>
        <dbReference type="ARBA" id="ARBA00022597"/>
    </source>
</evidence>
<reference evidence="12 13" key="1">
    <citation type="submission" date="2020-10" db="EMBL/GenBank/DDBJ databases">
        <title>Sequencing the genomes of 1000 actinobacteria strains.</title>
        <authorList>
            <person name="Klenk H.-P."/>
        </authorList>
    </citation>
    <scope>NUCLEOTIDE SEQUENCE [LARGE SCALE GENOMIC DNA]</scope>
    <source>
        <strain evidence="12 13">DSM 46661</strain>
    </source>
</reference>
<evidence type="ECO:0000256" key="1">
    <source>
        <dbReference type="ARBA" id="ARBA00004651"/>
    </source>
</evidence>